<comment type="caution">
    <text evidence="1">The sequence shown here is derived from an EMBL/GenBank/DDBJ whole genome shotgun (WGS) entry which is preliminary data.</text>
</comment>
<name>A0A0F9SD37_9ZZZZ</name>
<evidence type="ECO:0000313" key="1">
    <source>
        <dbReference type="EMBL" id="KKN60237.1"/>
    </source>
</evidence>
<gene>
    <name evidence="1" type="ORF">LCGC14_0534360</name>
</gene>
<dbReference type="AlphaFoldDB" id="A0A0F9SD37"/>
<accession>A0A0F9SD37</accession>
<proteinExistence type="predicted"/>
<organism evidence="1">
    <name type="scientific">marine sediment metagenome</name>
    <dbReference type="NCBI Taxonomy" id="412755"/>
    <lineage>
        <taxon>unclassified sequences</taxon>
        <taxon>metagenomes</taxon>
        <taxon>ecological metagenomes</taxon>
    </lineage>
</organism>
<reference evidence="1" key="1">
    <citation type="journal article" date="2015" name="Nature">
        <title>Complex archaea that bridge the gap between prokaryotes and eukaryotes.</title>
        <authorList>
            <person name="Spang A."/>
            <person name="Saw J.H."/>
            <person name="Jorgensen S.L."/>
            <person name="Zaremba-Niedzwiedzka K."/>
            <person name="Martijn J."/>
            <person name="Lind A.E."/>
            <person name="van Eijk R."/>
            <person name="Schleper C."/>
            <person name="Guy L."/>
            <person name="Ettema T.J."/>
        </authorList>
    </citation>
    <scope>NUCLEOTIDE SEQUENCE</scope>
</reference>
<sequence length="97" mass="11212">MKAIMKRNKGKGWNNNVLLAIDESDITTVMRLDKGDALALYHQLALKDLSNDDHGELTVEVRGMEYTFVEPMWRTIFCAVDEWFESYMINVELVAEL</sequence>
<dbReference type="EMBL" id="LAZR01000702">
    <property type="protein sequence ID" value="KKN60237.1"/>
    <property type="molecule type" value="Genomic_DNA"/>
</dbReference>
<protein>
    <submittedName>
        <fullName evidence="1">Uncharacterized protein</fullName>
    </submittedName>
</protein>